<name>A0A834GZV2_RHOSS</name>
<dbReference type="Proteomes" id="UP000626092">
    <property type="component" value="Unassembled WGS sequence"/>
</dbReference>
<dbReference type="OrthoDB" id="10445576at2759"/>
<evidence type="ECO:0000313" key="2">
    <source>
        <dbReference type="Proteomes" id="UP000626092"/>
    </source>
</evidence>
<organism evidence="1 2">
    <name type="scientific">Rhododendron simsii</name>
    <name type="common">Sims's rhododendron</name>
    <dbReference type="NCBI Taxonomy" id="118357"/>
    <lineage>
        <taxon>Eukaryota</taxon>
        <taxon>Viridiplantae</taxon>
        <taxon>Streptophyta</taxon>
        <taxon>Embryophyta</taxon>
        <taxon>Tracheophyta</taxon>
        <taxon>Spermatophyta</taxon>
        <taxon>Magnoliopsida</taxon>
        <taxon>eudicotyledons</taxon>
        <taxon>Gunneridae</taxon>
        <taxon>Pentapetalae</taxon>
        <taxon>asterids</taxon>
        <taxon>Ericales</taxon>
        <taxon>Ericaceae</taxon>
        <taxon>Ericoideae</taxon>
        <taxon>Rhodoreae</taxon>
        <taxon>Rhododendron</taxon>
    </lineage>
</organism>
<gene>
    <name evidence="1" type="ORF">RHSIM_Rhsim05G0111200</name>
</gene>
<dbReference type="EMBL" id="WJXA01000005">
    <property type="protein sequence ID" value="KAF7142848.1"/>
    <property type="molecule type" value="Genomic_DNA"/>
</dbReference>
<dbReference type="AlphaFoldDB" id="A0A834GZV2"/>
<accession>A0A834GZV2</accession>
<reference evidence="1" key="1">
    <citation type="submission" date="2019-11" db="EMBL/GenBank/DDBJ databases">
        <authorList>
            <person name="Liu Y."/>
            <person name="Hou J."/>
            <person name="Li T.-Q."/>
            <person name="Guan C.-H."/>
            <person name="Wu X."/>
            <person name="Wu H.-Z."/>
            <person name="Ling F."/>
            <person name="Zhang R."/>
            <person name="Shi X.-G."/>
            <person name="Ren J.-P."/>
            <person name="Chen E.-F."/>
            <person name="Sun J.-M."/>
        </authorList>
    </citation>
    <scope>NUCLEOTIDE SEQUENCE</scope>
    <source>
        <strain evidence="1">Adult_tree_wgs_1</strain>
        <tissue evidence="1">Leaves</tissue>
    </source>
</reference>
<evidence type="ECO:0000313" key="1">
    <source>
        <dbReference type="EMBL" id="KAF7142848.1"/>
    </source>
</evidence>
<sequence>MSALHQPFADIVDLRGLLFALADHRRAFFSIRRPLIVENENMTIAVEISFKILIYEIMDKFHMAPPICKSYQIVGQRFRASVEIQDNAVEGGKIKLYSYVHKRKLRLSKKLLKMQLST</sequence>
<proteinExistence type="predicted"/>
<comment type="caution">
    <text evidence="1">The sequence shown here is derived from an EMBL/GenBank/DDBJ whole genome shotgun (WGS) entry which is preliminary data.</text>
</comment>
<keyword evidence="2" id="KW-1185">Reference proteome</keyword>
<protein>
    <submittedName>
        <fullName evidence="1">Uncharacterized protein</fullName>
    </submittedName>
</protein>